<protein>
    <recommendedName>
        <fullName evidence="3">3-oxoacyl-ACP synthase</fullName>
    </recommendedName>
</protein>
<dbReference type="STRING" id="1279009.ADICEAN_02945"/>
<evidence type="ECO:0008006" key="3">
    <source>
        <dbReference type="Google" id="ProtNLM"/>
    </source>
</evidence>
<dbReference type="eggNOG" id="COG0782">
    <property type="taxonomic scope" value="Bacteria"/>
</dbReference>
<evidence type="ECO:0000313" key="1">
    <source>
        <dbReference type="EMBL" id="EMR01922.1"/>
    </source>
</evidence>
<proteinExistence type="predicted"/>
<dbReference type="PATRIC" id="fig|1279009.4.peg.2986"/>
<dbReference type="OrthoDB" id="667380at2"/>
<name>M7N3Q3_9BACT</name>
<organism evidence="1 2">
    <name type="scientific">Cesiribacter andamanensis AMV16</name>
    <dbReference type="NCBI Taxonomy" id="1279009"/>
    <lineage>
        <taxon>Bacteria</taxon>
        <taxon>Pseudomonadati</taxon>
        <taxon>Bacteroidota</taxon>
        <taxon>Cytophagia</taxon>
        <taxon>Cytophagales</taxon>
        <taxon>Cesiribacteraceae</taxon>
        <taxon>Cesiribacter</taxon>
    </lineage>
</organism>
<dbReference type="Proteomes" id="UP000011910">
    <property type="component" value="Unassembled WGS sequence"/>
</dbReference>
<keyword evidence="2" id="KW-1185">Reference proteome</keyword>
<dbReference type="RefSeq" id="WP_009196332.1">
    <property type="nucleotide sequence ID" value="NZ_AODQ01000082.1"/>
</dbReference>
<dbReference type="EMBL" id="AODQ01000082">
    <property type="protein sequence ID" value="EMR01922.1"/>
    <property type="molecule type" value="Genomic_DNA"/>
</dbReference>
<dbReference type="AlphaFoldDB" id="M7N3Q3"/>
<evidence type="ECO:0000313" key="2">
    <source>
        <dbReference type="Proteomes" id="UP000011910"/>
    </source>
</evidence>
<accession>M7N3Q3</accession>
<gene>
    <name evidence="1" type="ORF">ADICEAN_02945</name>
</gene>
<reference evidence="1 2" key="1">
    <citation type="journal article" date="2013" name="Genome Announc.">
        <title>Draft Genome Sequence of Cesiribacter andamanensis Strain AMV16T, Isolated from a Soil Sample from a Mud Volcano in the Andaman Islands, India.</title>
        <authorList>
            <person name="Shivaji S."/>
            <person name="Ara S."/>
            <person name="Begum Z."/>
            <person name="Srinivas T.N."/>
            <person name="Singh A."/>
            <person name="Kumar Pinnaka A."/>
        </authorList>
    </citation>
    <scope>NUCLEOTIDE SEQUENCE [LARGE SCALE GENOMIC DNA]</scope>
    <source>
        <strain evidence="1 2">AMV16</strain>
    </source>
</reference>
<comment type="caution">
    <text evidence="1">The sequence shown here is derived from an EMBL/GenBank/DDBJ whole genome shotgun (WGS) entry which is preliminary data.</text>
</comment>
<sequence>MTTTLKQTLHALCLQQVQQRIDTARLAMEHAQAAANQEGKSSAGDKYETGRAMMQLERDQHARSLAEAQKLRQALEAIVPTRQSKQVQPGSLVRTSGGNFYLAVSLGRLVVQGTDYMAISPITPMGALLMGKGAGDHFVFNQRKVVVLEVL</sequence>